<dbReference type="RefSeq" id="WP_111185112.1">
    <property type="nucleotide sequence ID" value="NZ_POUD01000388.1"/>
</dbReference>
<evidence type="ECO:0000313" key="2">
    <source>
        <dbReference type="EMBL" id="PZG04320.1"/>
    </source>
</evidence>
<reference evidence="2 3" key="1">
    <citation type="submission" date="2018-01" db="EMBL/GenBank/DDBJ databases">
        <title>Draft genome sequence of Nonomuraea sp. KC333.</title>
        <authorList>
            <person name="Sahin N."/>
            <person name="Saygin H."/>
            <person name="Ay H."/>
        </authorList>
    </citation>
    <scope>NUCLEOTIDE SEQUENCE [LARGE SCALE GENOMIC DNA]</scope>
    <source>
        <strain evidence="2 3">KC333</strain>
    </source>
</reference>
<feature type="region of interest" description="Disordered" evidence="1">
    <location>
        <begin position="279"/>
        <end position="298"/>
    </location>
</feature>
<evidence type="ECO:0000256" key="1">
    <source>
        <dbReference type="SAM" id="MobiDB-lite"/>
    </source>
</evidence>
<feature type="compositionally biased region" description="Low complexity" evidence="1">
    <location>
        <begin position="344"/>
        <end position="363"/>
    </location>
</feature>
<feature type="compositionally biased region" description="Basic residues" evidence="1">
    <location>
        <begin position="382"/>
        <end position="401"/>
    </location>
</feature>
<evidence type="ECO:0000313" key="3">
    <source>
        <dbReference type="Proteomes" id="UP000249304"/>
    </source>
</evidence>
<feature type="region of interest" description="Disordered" evidence="1">
    <location>
        <begin position="242"/>
        <end position="265"/>
    </location>
</feature>
<protein>
    <submittedName>
        <fullName evidence="2">Uncharacterized protein</fullName>
    </submittedName>
</protein>
<keyword evidence="3" id="KW-1185">Reference proteome</keyword>
<dbReference type="EMBL" id="POUD01000388">
    <property type="protein sequence ID" value="PZG04320.1"/>
    <property type="molecule type" value="Genomic_DNA"/>
</dbReference>
<organism evidence="2 3">
    <name type="scientific">Nonomuraea aridisoli</name>
    <dbReference type="NCBI Taxonomy" id="2070368"/>
    <lineage>
        <taxon>Bacteria</taxon>
        <taxon>Bacillati</taxon>
        <taxon>Actinomycetota</taxon>
        <taxon>Actinomycetes</taxon>
        <taxon>Streptosporangiales</taxon>
        <taxon>Streptosporangiaceae</taxon>
        <taxon>Nonomuraea</taxon>
    </lineage>
</organism>
<comment type="caution">
    <text evidence="2">The sequence shown here is derived from an EMBL/GenBank/DDBJ whole genome shotgun (WGS) entry which is preliminary data.</text>
</comment>
<dbReference type="Proteomes" id="UP000249304">
    <property type="component" value="Unassembled WGS sequence"/>
</dbReference>
<dbReference type="AlphaFoldDB" id="A0A2W2DT95"/>
<gene>
    <name evidence="2" type="ORF">C1J01_44775</name>
</gene>
<name>A0A2W2DT95_9ACTN</name>
<sequence>MLDEFRLYAAQFPHYNRHTLANSMRLWAQDPYATRVQGEKWWHGEGRQLREDAVPLWIESLYQGNPREERENPQTGETEEVVRRTRAMIGTAVYDVSQTVPKEDVTCTLCRTVGPEECAATCPVYQPEAGHIPSRGAVLMEAFNQLKLVGGLNIEEILGQLGDDPYRDGDRVEGVNSVVISVPKPGGKGTKALRVHVSHDDKGRTRYAIVPVGVFWIGLDSMEYDRSAYRGSRPDYLRVQYGDDPAPGESRYEYDRGSKPRPGAPVVNTITLAGDGTYDAHDTSADGRNGPYVGRPGYYNTRSVTDKAERATRAIVHQLTQHWLKQPSLDELRAAHDRHHAPHARPTTTTRPGSCASGSSSSPPSWPSRRRPPSHKPPSSSSRRRKPRRRPSRPRSNHHGGGRPAAAPHQGEP</sequence>
<accession>A0A2W2DT95</accession>
<dbReference type="OrthoDB" id="3525580at2"/>
<proteinExistence type="predicted"/>
<feature type="region of interest" description="Disordered" evidence="1">
    <location>
        <begin position="336"/>
        <end position="413"/>
    </location>
</feature>